<feature type="domain" description="ATPase AAA-type core" evidence="1">
    <location>
        <begin position="74"/>
        <end position="176"/>
    </location>
</feature>
<evidence type="ECO:0000259" key="1">
    <source>
        <dbReference type="Pfam" id="PF00004"/>
    </source>
</evidence>
<sequence length="400" mass="46895">MNNAKDIKKNNKIRKKDANNTKSTLIIQEDCEVRNRDEGIMKELCGNKEIYCSIISWLRDFNYKKKISTDSCIIVTGKTCVGKTYSINKICDYLNYEIININNNNCFNSEQLNDVIFKSATSSLLQVLTGNIRNKVIVIDNFDCIYISDKTINTTLLKILTDGKIKNIPIICISNNEIIKKIGDIKKNCKIYEIIVPAKEDVIDMMQNDAHTDSHSKKELEHLYKISNGNMEKIFCDVKKDSNEILYEERIENDCDINILYLNIFDRNQVIRIINKDPWMIPLKFHENIIIELENRKISLKNKIEYYNNFIEIMCLYDYYMFKNNNEACITIFASNVYYLSLLKYKKGAVSNIGKFTKMLSYLSLQKKNIKQTYKCNNFPLYQVSNYHINLCNRKFISFK</sequence>
<protein>
    <recommendedName>
        <fullName evidence="1">ATPase AAA-type core domain-containing protein</fullName>
    </recommendedName>
</protein>
<dbReference type="Gene3D" id="3.40.50.300">
    <property type="entry name" value="P-loop containing nucleotide triphosphate hydrolases"/>
    <property type="match status" value="1"/>
</dbReference>
<dbReference type="AlphaFoldDB" id="A0A6C0LD97"/>
<dbReference type="EMBL" id="MN740459">
    <property type="protein sequence ID" value="QHU27614.1"/>
    <property type="molecule type" value="Genomic_DNA"/>
</dbReference>
<dbReference type="InterPro" id="IPR003959">
    <property type="entry name" value="ATPase_AAA_core"/>
</dbReference>
<dbReference type="InterPro" id="IPR027417">
    <property type="entry name" value="P-loop_NTPase"/>
</dbReference>
<organism evidence="2">
    <name type="scientific">viral metagenome</name>
    <dbReference type="NCBI Taxonomy" id="1070528"/>
    <lineage>
        <taxon>unclassified sequences</taxon>
        <taxon>metagenomes</taxon>
        <taxon>organismal metagenomes</taxon>
    </lineage>
</organism>
<proteinExistence type="predicted"/>
<dbReference type="GO" id="GO:0005524">
    <property type="term" value="F:ATP binding"/>
    <property type="evidence" value="ECO:0007669"/>
    <property type="project" value="InterPro"/>
</dbReference>
<name>A0A6C0LD97_9ZZZZ</name>
<reference evidence="2" key="1">
    <citation type="journal article" date="2020" name="Nature">
        <title>Giant virus diversity and host interactions through global metagenomics.</title>
        <authorList>
            <person name="Schulz F."/>
            <person name="Roux S."/>
            <person name="Paez-Espino D."/>
            <person name="Jungbluth S."/>
            <person name="Walsh D.A."/>
            <person name="Denef V.J."/>
            <person name="McMahon K.D."/>
            <person name="Konstantinidis K.T."/>
            <person name="Eloe-Fadrosh E.A."/>
            <person name="Kyrpides N.C."/>
            <person name="Woyke T."/>
        </authorList>
    </citation>
    <scope>NUCLEOTIDE SEQUENCE</scope>
    <source>
        <strain evidence="2">GVMAG-M-3300027769-26</strain>
    </source>
</reference>
<dbReference type="SUPFAM" id="SSF52540">
    <property type="entry name" value="P-loop containing nucleoside triphosphate hydrolases"/>
    <property type="match status" value="1"/>
</dbReference>
<dbReference type="Pfam" id="PF00004">
    <property type="entry name" value="AAA"/>
    <property type="match status" value="1"/>
</dbReference>
<dbReference type="GO" id="GO:0016887">
    <property type="term" value="F:ATP hydrolysis activity"/>
    <property type="evidence" value="ECO:0007669"/>
    <property type="project" value="InterPro"/>
</dbReference>
<accession>A0A6C0LD97</accession>
<evidence type="ECO:0000313" key="2">
    <source>
        <dbReference type="EMBL" id="QHU27614.1"/>
    </source>
</evidence>